<name>A0A5B7H8K8_PORTR</name>
<accession>A0A5B7H8K8</accession>
<sequence>MYRKSFIISTNSIIIITTIIISNSTPNVGFPCSCPDRLSLPPGQQICSKTQTPEKTIHTGVSPPSLSPKHPASPHSLVITSPTGTKNHNKNKASRTFPTAVHRAGPDSSRLSPHY</sequence>
<protein>
    <submittedName>
        <fullName evidence="2">Uncharacterized protein</fullName>
    </submittedName>
</protein>
<feature type="region of interest" description="Disordered" evidence="1">
    <location>
        <begin position="44"/>
        <end position="115"/>
    </location>
</feature>
<feature type="compositionally biased region" description="Polar residues" evidence="1">
    <location>
        <begin position="45"/>
        <end position="54"/>
    </location>
</feature>
<gene>
    <name evidence="2" type="ORF">E2C01_060393</name>
</gene>
<dbReference type="AlphaFoldDB" id="A0A5B7H8K8"/>
<organism evidence="2 3">
    <name type="scientific">Portunus trituberculatus</name>
    <name type="common">Swimming crab</name>
    <name type="synonym">Neptunus trituberculatus</name>
    <dbReference type="NCBI Taxonomy" id="210409"/>
    <lineage>
        <taxon>Eukaryota</taxon>
        <taxon>Metazoa</taxon>
        <taxon>Ecdysozoa</taxon>
        <taxon>Arthropoda</taxon>
        <taxon>Crustacea</taxon>
        <taxon>Multicrustacea</taxon>
        <taxon>Malacostraca</taxon>
        <taxon>Eumalacostraca</taxon>
        <taxon>Eucarida</taxon>
        <taxon>Decapoda</taxon>
        <taxon>Pleocyemata</taxon>
        <taxon>Brachyura</taxon>
        <taxon>Eubrachyura</taxon>
        <taxon>Portunoidea</taxon>
        <taxon>Portunidae</taxon>
        <taxon>Portuninae</taxon>
        <taxon>Portunus</taxon>
    </lineage>
</organism>
<dbReference type="EMBL" id="VSRR010024512">
    <property type="protein sequence ID" value="MPC66246.1"/>
    <property type="molecule type" value="Genomic_DNA"/>
</dbReference>
<proteinExistence type="predicted"/>
<evidence type="ECO:0000313" key="2">
    <source>
        <dbReference type="EMBL" id="MPC66246.1"/>
    </source>
</evidence>
<keyword evidence="3" id="KW-1185">Reference proteome</keyword>
<reference evidence="2 3" key="1">
    <citation type="submission" date="2019-05" db="EMBL/GenBank/DDBJ databases">
        <title>Another draft genome of Portunus trituberculatus and its Hox gene families provides insights of decapod evolution.</title>
        <authorList>
            <person name="Jeong J.-H."/>
            <person name="Song I."/>
            <person name="Kim S."/>
            <person name="Choi T."/>
            <person name="Kim D."/>
            <person name="Ryu S."/>
            <person name="Kim W."/>
        </authorList>
    </citation>
    <scope>NUCLEOTIDE SEQUENCE [LARGE SCALE GENOMIC DNA]</scope>
    <source>
        <tissue evidence="2">Muscle</tissue>
    </source>
</reference>
<evidence type="ECO:0000256" key="1">
    <source>
        <dbReference type="SAM" id="MobiDB-lite"/>
    </source>
</evidence>
<comment type="caution">
    <text evidence="2">The sequence shown here is derived from an EMBL/GenBank/DDBJ whole genome shotgun (WGS) entry which is preliminary data.</text>
</comment>
<evidence type="ECO:0000313" key="3">
    <source>
        <dbReference type="Proteomes" id="UP000324222"/>
    </source>
</evidence>
<dbReference type="Proteomes" id="UP000324222">
    <property type="component" value="Unassembled WGS sequence"/>
</dbReference>